<accession>A0A814HZN3</accession>
<proteinExistence type="predicted"/>
<dbReference type="PANTHER" id="PTHR24243:SF233">
    <property type="entry name" value="THYROTROPIN-RELEASING HORMONE RECEPTOR"/>
    <property type="match status" value="1"/>
</dbReference>
<dbReference type="Gene3D" id="1.20.1070.10">
    <property type="entry name" value="Rhodopsin 7-helix transmembrane proteins"/>
    <property type="match status" value="1"/>
</dbReference>
<evidence type="ECO:0000256" key="5">
    <source>
        <dbReference type="ARBA" id="ARBA00023136"/>
    </source>
</evidence>
<protein>
    <recommendedName>
        <fullName evidence="9">G-protein coupled receptors family 1 profile domain-containing protein</fullName>
    </recommendedName>
</protein>
<name>A0A814HZN3_ADIRI</name>
<dbReference type="GO" id="GO:0005886">
    <property type="term" value="C:plasma membrane"/>
    <property type="evidence" value="ECO:0007669"/>
    <property type="project" value="TreeGrafter"/>
</dbReference>
<evidence type="ECO:0000256" key="4">
    <source>
        <dbReference type="ARBA" id="ARBA00023040"/>
    </source>
</evidence>
<dbReference type="PROSITE" id="PS50262">
    <property type="entry name" value="G_PROTEIN_RECEP_F1_2"/>
    <property type="match status" value="1"/>
</dbReference>
<feature type="transmembrane region" description="Helical" evidence="8">
    <location>
        <begin position="16"/>
        <end position="40"/>
    </location>
</feature>
<feature type="transmembrane region" description="Helical" evidence="8">
    <location>
        <begin position="133"/>
        <end position="155"/>
    </location>
</feature>
<feature type="domain" description="G-protein coupled receptors family 1 profile" evidence="9">
    <location>
        <begin position="31"/>
        <end position="289"/>
    </location>
</feature>
<sequence length="326" mass="37407">MASSTIEYYTFISQQIIIFFGIPILIAGVIGSVCNLVVLLSLKTFRENACAFYLTIMTAADLGQLVTGLLSRILISGFAVDWTISSVVYCKFRAYCFQFFALTSFICMCMASINQFLATCSNMFLQNLSNIKLAHRIVSAFVCLWLVHGILYLVYYDLIPSGNTGIVTCDSWNVVVKNYQAIGVTIIYGSVLPVSINSVFGFLAYRNVHQFDRRTTPLAQRELDKQLTSIIFIQFIYHLVSTIPYFIVTIISEIWIINVDPIREVQMQLATSASLCIYYLNYAIPFYMYIIVSTRFRRQFLYVFFEIYANKWRQRMPNVNQVMPEL</sequence>
<feature type="transmembrane region" description="Helical" evidence="8">
    <location>
        <begin position="181"/>
        <end position="205"/>
    </location>
</feature>
<reference evidence="10" key="1">
    <citation type="submission" date="2021-02" db="EMBL/GenBank/DDBJ databases">
        <authorList>
            <person name="Nowell W R."/>
        </authorList>
    </citation>
    <scope>NUCLEOTIDE SEQUENCE</scope>
</reference>
<keyword evidence="11" id="KW-1185">Reference proteome</keyword>
<evidence type="ECO:0000313" key="11">
    <source>
        <dbReference type="Proteomes" id="UP000663828"/>
    </source>
</evidence>
<keyword evidence="2 8" id="KW-0812">Transmembrane</keyword>
<keyword evidence="4" id="KW-0297">G-protein coupled receptor</keyword>
<keyword evidence="7" id="KW-0807">Transducer</keyword>
<dbReference type="SUPFAM" id="SSF81321">
    <property type="entry name" value="Family A G protein-coupled receptor-like"/>
    <property type="match status" value="1"/>
</dbReference>
<gene>
    <name evidence="10" type="ORF">XAT740_LOCUS13990</name>
</gene>
<dbReference type="InterPro" id="IPR000276">
    <property type="entry name" value="GPCR_Rhodpsn"/>
</dbReference>
<feature type="transmembrane region" description="Helical" evidence="8">
    <location>
        <begin position="235"/>
        <end position="257"/>
    </location>
</feature>
<dbReference type="InterPro" id="IPR017452">
    <property type="entry name" value="GPCR_Rhodpsn_7TM"/>
</dbReference>
<feature type="transmembrane region" description="Helical" evidence="8">
    <location>
        <begin position="92"/>
        <end position="113"/>
    </location>
</feature>
<keyword evidence="5 8" id="KW-0472">Membrane</keyword>
<dbReference type="PANTHER" id="PTHR24243">
    <property type="entry name" value="G-PROTEIN COUPLED RECEPTOR"/>
    <property type="match status" value="1"/>
</dbReference>
<evidence type="ECO:0000259" key="9">
    <source>
        <dbReference type="PROSITE" id="PS50262"/>
    </source>
</evidence>
<comment type="subcellular location">
    <subcellularLocation>
        <location evidence="1">Membrane</location>
        <topology evidence="1">Multi-pass membrane protein</topology>
    </subcellularLocation>
</comment>
<feature type="transmembrane region" description="Helical" evidence="8">
    <location>
        <begin position="52"/>
        <end position="80"/>
    </location>
</feature>
<dbReference type="GO" id="GO:0004930">
    <property type="term" value="F:G protein-coupled receptor activity"/>
    <property type="evidence" value="ECO:0007669"/>
    <property type="project" value="UniProtKB-KW"/>
</dbReference>
<dbReference type="Pfam" id="PF00001">
    <property type="entry name" value="7tm_1"/>
    <property type="match status" value="1"/>
</dbReference>
<feature type="transmembrane region" description="Helical" evidence="8">
    <location>
        <begin position="269"/>
        <end position="292"/>
    </location>
</feature>
<evidence type="ECO:0000256" key="7">
    <source>
        <dbReference type="ARBA" id="ARBA00023224"/>
    </source>
</evidence>
<evidence type="ECO:0000256" key="6">
    <source>
        <dbReference type="ARBA" id="ARBA00023170"/>
    </source>
</evidence>
<evidence type="ECO:0000256" key="1">
    <source>
        <dbReference type="ARBA" id="ARBA00004141"/>
    </source>
</evidence>
<organism evidence="10 11">
    <name type="scientific">Adineta ricciae</name>
    <name type="common">Rotifer</name>
    <dbReference type="NCBI Taxonomy" id="249248"/>
    <lineage>
        <taxon>Eukaryota</taxon>
        <taxon>Metazoa</taxon>
        <taxon>Spiralia</taxon>
        <taxon>Gnathifera</taxon>
        <taxon>Rotifera</taxon>
        <taxon>Eurotatoria</taxon>
        <taxon>Bdelloidea</taxon>
        <taxon>Adinetida</taxon>
        <taxon>Adinetidae</taxon>
        <taxon>Adineta</taxon>
    </lineage>
</organism>
<dbReference type="EMBL" id="CAJNOR010000827">
    <property type="protein sequence ID" value="CAF1016221.1"/>
    <property type="molecule type" value="Genomic_DNA"/>
</dbReference>
<keyword evidence="3 8" id="KW-1133">Transmembrane helix</keyword>
<evidence type="ECO:0000313" key="10">
    <source>
        <dbReference type="EMBL" id="CAF1016221.1"/>
    </source>
</evidence>
<evidence type="ECO:0000256" key="8">
    <source>
        <dbReference type="SAM" id="Phobius"/>
    </source>
</evidence>
<dbReference type="Proteomes" id="UP000663828">
    <property type="component" value="Unassembled WGS sequence"/>
</dbReference>
<evidence type="ECO:0000256" key="2">
    <source>
        <dbReference type="ARBA" id="ARBA00022692"/>
    </source>
</evidence>
<evidence type="ECO:0000256" key="3">
    <source>
        <dbReference type="ARBA" id="ARBA00022989"/>
    </source>
</evidence>
<comment type="caution">
    <text evidence="10">The sequence shown here is derived from an EMBL/GenBank/DDBJ whole genome shotgun (WGS) entry which is preliminary data.</text>
</comment>
<dbReference type="AlphaFoldDB" id="A0A814HZN3"/>
<keyword evidence="6" id="KW-0675">Receptor</keyword>